<dbReference type="AlphaFoldDB" id="A0A0C1BXP3"/>
<dbReference type="Gene3D" id="3.40.50.150">
    <property type="entry name" value="Vaccinia Virus protein VP39"/>
    <property type="match status" value="1"/>
</dbReference>
<dbReference type="PIRSF" id="PIRSF004553">
    <property type="entry name" value="CHP00095"/>
    <property type="match status" value="1"/>
</dbReference>
<dbReference type="PROSITE" id="PS00092">
    <property type="entry name" value="N6_MTASE"/>
    <property type="match status" value="1"/>
</dbReference>
<dbReference type="EC" id="2.1.1.-" evidence="3"/>
<dbReference type="GO" id="GO:0008168">
    <property type="term" value="F:methyltransferase activity"/>
    <property type="evidence" value="ECO:0007669"/>
    <property type="project" value="UniProtKB-KW"/>
</dbReference>
<dbReference type="PANTHER" id="PTHR43542">
    <property type="entry name" value="METHYLTRANSFERASE"/>
    <property type="match status" value="1"/>
</dbReference>
<dbReference type="InterPro" id="IPR029063">
    <property type="entry name" value="SAM-dependent_MTases_sf"/>
</dbReference>
<evidence type="ECO:0000313" key="4">
    <source>
        <dbReference type="Proteomes" id="UP000031307"/>
    </source>
</evidence>
<name>A0A0C1BXP3_9BACT</name>
<evidence type="ECO:0000313" key="3">
    <source>
        <dbReference type="EMBL" id="KIA76281.1"/>
    </source>
</evidence>
<dbReference type="GO" id="GO:0003676">
    <property type="term" value="F:nucleic acid binding"/>
    <property type="evidence" value="ECO:0007669"/>
    <property type="project" value="InterPro"/>
</dbReference>
<evidence type="ECO:0000256" key="2">
    <source>
        <dbReference type="ARBA" id="ARBA00022679"/>
    </source>
</evidence>
<proteinExistence type="predicted"/>
<protein>
    <submittedName>
        <fullName evidence="3">Putative rRNA methyltransferase YlbH</fullName>
        <ecNumber evidence="3">2.1.1.-</ecNumber>
    </submittedName>
</protein>
<dbReference type="Pfam" id="PF03602">
    <property type="entry name" value="Cons_hypoth95"/>
    <property type="match status" value="1"/>
</dbReference>
<organism evidence="3 4">
    <name type="scientific">Parachlamydia acanthamoebae</name>
    <dbReference type="NCBI Taxonomy" id="83552"/>
    <lineage>
        <taxon>Bacteria</taxon>
        <taxon>Pseudomonadati</taxon>
        <taxon>Chlamydiota</taxon>
        <taxon>Chlamydiia</taxon>
        <taxon>Parachlamydiales</taxon>
        <taxon>Parachlamydiaceae</taxon>
        <taxon>Parachlamydia</taxon>
    </lineage>
</organism>
<dbReference type="GO" id="GO:0031167">
    <property type="term" value="P:rRNA methylation"/>
    <property type="evidence" value="ECO:0007669"/>
    <property type="project" value="InterPro"/>
</dbReference>
<dbReference type="PANTHER" id="PTHR43542:SF1">
    <property type="entry name" value="METHYLTRANSFERASE"/>
    <property type="match status" value="1"/>
</dbReference>
<evidence type="ECO:0000256" key="1">
    <source>
        <dbReference type="ARBA" id="ARBA00022603"/>
    </source>
</evidence>
<dbReference type="SUPFAM" id="SSF53335">
    <property type="entry name" value="S-adenosyl-L-methionine-dependent methyltransferases"/>
    <property type="match status" value="1"/>
</dbReference>
<dbReference type="PATRIC" id="fig|83552.4.peg.2628"/>
<dbReference type="NCBIfam" id="TIGR00095">
    <property type="entry name" value="16S rRNA (guanine(966)-N(2))-methyltransferase RsmD"/>
    <property type="match status" value="1"/>
</dbReference>
<sequence length="198" mass="22361">MKMRIISGLYKNRTIVAPKGDKTRPTSSQLRAALFNICQLYIEDAVFLDLFAGSGAIGLEALSRGAKKVVFVDNQRYCIQCIQKNLENFREEDHGQVFFNDAFDFLQESAVCHEKFDIIYADPPYNSFFTKKGESLGFSEKILQLVNEKSLLRMGGTLFLEDSSASLAEVEACGSLQLKSARQFGHSKLLEYQNFLEE</sequence>
<reference evidence="3 4" key="1">
    <citation type="journal article" date="2014" name="Mol. Biol. Evol.">
        <title>Massive expansion of Ubiquitination-related gene families within the Chlamydiae.</title>
        <authorList>
            <person name="Domman D."/>
            <person name="Collingro A."/>
            <person name="Lagkouvardos I."/>
            <person name="Gehre L."/>
            <person name="Weinmaier T."/>
            <person name="Rattei T."/>
            <person name="Subtil A."/>
            <person name="Horn M."/>
        </authorList>
    </citation>
    <scope>NUCLEOTIDE SEQUENCE [LARGE SCALE GENOMIC DNA]</scope>
    <source>
        <strain evidence="3 4">OEW1</strain>
    </source>
</reference>
<dbReference type="InterPro" id="IPR004398">
    <property type="entry name" value="RNA_MeTrfase_RsmD"/>
</dbReference>
<keyword evidence="2 3" id="KW-0808">Transferase</keyword>
<accession>A0A0C1BXP3</accession>
<dbReference type="CDD" id="cd02440">
    <property type="entry name" value="AdoMet_MTases"/>
    <property type="match status" value="1"/>
</dbReference>
<dbReference type="InterPro" id="IPR002052">
    <property type="entry name" value="DNA_methylase_N6_adenine_CS"/>
</dbReference>
<keyword evidence="1 3" id="KW-0489">Methyltransferase</keyword>
<dbReference type="Proteomes" id="UP000031307">
    <property type="component" value="Unassembled WGS sequence"/>
</dbReference>
<gene>
    <name evidence="3" type="primary">ylbH</name>
    <name evidence="3" type="ORF">DB43_AO00200</name>
</gene>
<comment type="caution">
    <text evidence="3">The sequence shown here is derived from an EMBL/GenBank/DDBJ whole genome shotgun (WGS) entry which is preliminary data.</text>
</comment>
<dbReference type="EMBL" id="JSAM01000125">
    <property type="protein sequence ID" value="KIA76281.1"/>
    <property type="molecule type" value="Genomic_DNA"/>
</dbReference>